<comment type="caution">
    <text evidence="1">The sequence shown here is derived from an EMBL/GenBank/DDBJ whole genome shotgun (WGS) entry which is preliminary data.</text>
</comment>
<gene>
    <name evidence="1" type="ORF">ACFO26_02935</name>
</gene>
<dbReference type="Proteomes" id="UP001595987">
    <property type="component" value="Unassembled WGS sequence"/>
</dbReference>
<proteinExistence type="predicted"/>
<dbReference type="Gene3D" id="1.10.10.10">
    <property type="entry name" value="Winged helix-like DNA-binding domain superfamily/Winged helix DNA-binding domain"/>
    <property type="match status" value="1"/>
</dbReference>
<dbReference type="RefSeq" id="WP_213534041.1">
    <property type="nucleotide sequence ID" value="NZ_BOVQ01000002.1"/>
</dbReference>
<organism evidence="1 2">
    <name type="scientific">Lactococcus nasutitermitis</name>
    <dbReference type="NCBI Taxonomy" id="1652957"/>
    <lineage>
        <taxon>Bacteria</taxon>
        <taxon>Bacillati</taxon>
        <taxon>Bacillota</taxon>
        <taxon>Bacilli</taxon>
        <taxon>Lactobacillales</taxon>
        <taxon>Streptococcaceae</taxon>
        <taxon>Lactococcus</taxon>
    </lineage>
</organism>
<dbReference type="EMBL" id="JBHSGD010000004">
    <property type="protein sequence ID" value="MFC4651851.1"/>
    <property type="molecule type" value="Genomic_DNA"/>
</dbReference>
<dbReference type="InterPro" id="IPR036390">
    <property type="entry name" value="WH_DNA-bd_sf"/>
</dbReference>
<protein>
    <submittedName>
        <fullName evidence="1">HTH domain-containing protein</fullName>
    </submittedName>
</protein>
<evidence type="ECO:0000313" key="2">
    <source>
        <dbReference type="Proteomes" id="UP001595987"/>
    </source>
</evidence>
<dbReference type="SUPFAM" id="SSF46785">
    <property type="entry name" value="Winged helix' DNA-binding domain"/>
    <property type="match status" value="1"/>
</dbReference>
<reference evidence="2" key="1">
    <citation type="journal article" date="2019" name="Int. J. Syst. Evol. Microbiol.">
        <title>The Global Catalogue of Microorganisms (GCM) 10K type strain sequencing project: providing services to taxonomists for standard genome sequencing and annotation.</title>
        <authorList>
            <consortium name="The Broad Institute Genomics Platform"/>
            <consortium name="The Broad Institute Genome Sequencing Center for Infectious Disease"/>
            <person name="Wu L."/>
            <person name="Ma J."/>
        </authorList>
    </citation>
    <scope>NUCLEOTIDE SEQUENCE [LARGE SCALE GENOMIC DNA]</scope>
    <source>
        <strain evidence="2">CCUG 63287</strain>
    </source>
</reference>
<dbReference type="InterPro" id="IPR036388">
    <property type="entry name" value="WH-like_DNA-bd_sf"/>
</dbReference>
<accession>A0ABV9JBM1</accession>
<evidence type="ECO:0000313" key="1">
    <source>
        <dbReference type="EMBL" id="MFC4651851.1"/>
    </source>
</evidence>
<name>A0ABV9JBM1_9LACT</name>
<sequence length="112" mass="12571">MKYKNLPALDREIINILAQHKGIERAIRGRDLAQWLNVDLRTLQARIESLQVKGCVIGSVDNVGYFVPVDEAERRQGIIKKQRTGIAINNAVNGYTLADLTWIDELLGGETK</sequence>
<keyword evidence="2" id="KW-1185">Reference proteome</keyword>